<feature type="domain" description="Peptidase C45 hydrolase" evidence="1">
    <location>
        <begin position="140"/>
        <end position="387"/>
    </location>
</feature>
<protein>
    <recommendedName>
        <fullName evidence="1">Peptidase C45 hydrolase domain-containing protein</fullName>
    </recommendedName>
</protein>
<dbReference type="KEGG" id="dnv:108656068"/>
<dbReference type="NCBIfam" id="NF040521">
    <property type="entry name" value="C45_proenzyme"/>
    <property type="match status" value="1"/>
</dbReference>
<dbReference type="EMBL" id="LSRL02000536">
    <property type="protein sequence ID" value="TDG40580.1"/>
    <property type="molecule type" value="Genomic_DNA"/>
</dbReference>
<dbReference type="InterPro" id="IPR047801">
    <property type="entry name" value="Peptidase_C45"/>
</dbReference>
<name>A0A484AXK4_DRONA</name>
<dbReference type="Pfam" id="PF03417">
    <property type="entry name" value="AAT"/>
    <property type="match status" value="1"/>
</dbReference>
<keyword evidence="3" id="KW-1185">Reference proteome</keyword>
<proteinExistence type="predicted"/>
<dbReference type="OrthoDB" id="189997at2759"/>
<organism evidence="2 3">
    <name type="scientific">Drosophila navojoa</name>
    <name type="common">Fruit fly</name>
    <dbReference type="NCBI Taxonomy" id="7232"/>
    <lineage>
        <taxon>Eukaryota</taxon>
        <taxon>Metazoa</taxon>
        <taxon>Ecdysozoa</taxon>
        <taxon>Arthropoda</taxon>
        <taxon>Hexapoda</taxon>
        <taxon>Insecta</taxon>
        <taxon>Pterygota</taxon>
        <taxon>Neoptera</taxon>
        <taxon>Endopterygota</taxon>
        <taxon>Diptera</taxon>
        <taxon>Brachycera</taxon>
        <taxon>Muscomorpha</taxon>
        <taxon>Ephydroidea</taxon>
        <taxon>Drosophilidae</taxon>
        <taxon>Drosophila</taxon>
    </lineage>
</organism>
<gene>
    <name evidence="2" type="ORF">AWZ03_013000</name>
</gene>
<dbReference type="Proteomes" id="UP000295192">
    <property type="component" value="Unassembled WGS sequence"/>
</dbReference>
<accession>A0A484AXK4</accession>
<evidence type="ECO:0000313" key="3">
    <source>
        <dbReference type="Proteomes" id="UP000295192"/>
    </source>
</evidence>
<dbReference type="OMA" id="DKYPIYM"/>
<comment type="caution">
    <text evidence="2">The sequence shown here is derived from an EMBL/GenBank/DDBJ whole genome shotgun (WGS) entry which is preliminary data.</text>
</comment>
<dbReference type="InterPro" id="IPR047794">
    <property type="entry name" value="C45_proenzyme-like"/>
</dbReference>
<dbReference type="AlphaFoldDB" id="A0A484AXK4"/>
<dbReference type="Gene3D" id="3.60.60.10">
    <property type="entry name" value="Penicillin V Acylase, Chain A"/>
    <property type="match status" value="1"/>
</dbReference>
<dbReference type="FunFam" id="1.10.10.2120:FF:000001">
    <property type="entry name" value="Mutant tan"/>
    <property type="match status" value="1"/>
</dbReference>
<dbReference type="STRING" id="7232.A0A484AXK4"/>
<dbReference type="Gene3D" id="1.10.10.2120">
    <property type="match status" value="1"/>
</dbReference>
<dbReference type="PANTHER" id="PTHR34180">
    <property type="entry name" value="PEPTIDASE C45"/>
    <property type="match status" value="1"/>
</dbReference>
<reference evidence="2 3" key="1">
    <citation type="journal article" date="2019" name="J. Hered.">
        <title>An Improved Genome Assembly for Drosophila navojoa, the Basal Species in the mojavensis Cluster.</title>
        <authorList>
            <person name="Vanderlinde T."/>
            <person name="Dupim E.G."/>
            <person name="Nazario-Yepiz N.O."/>
            <person name="Carvalho A.B."/>
        </authorList>
    </citation>
    <scope>NUCLEOTIDE SEQUENCE [LARGE SCALE GENOMIC DNA]</scope>
    <source>
        <strain evidence="2">Navoj_Jal97</strain>
        <tissue evidence="2">Whole organism</tissue>
    </source>
</reference>
<evidence type="ECO:0000313" key="2">
    <source>
        <dbReference type="EMBL" id="TDG40580.1"/>
    </source>
</evidence>
<evidence type="ECO:0000259" key="1">
    <source>
        <dbReference type="Pfam" id="PF03417"/>
    </source>
</evidence>
<dbReference type="PANTHER" id="PTHR34180:SF1">
    <property type="entry name" value="BETA-ALANYL-DOPAMINE_CARCININE HYDROLASE"/>
    <property type="match status" value="1"/>
</dbReference>
<sequence length="400" mass="44968">MCTSPAAHQMLLNMSSGKILPRRQAIPVLYTRGTHYEVGFDMGRTFGSMIKNFLILSQPLNETYLPLYSTAKGRQIYNETLESVKCSFPQYIRELEGVADGAEVEFHKLFLLHLDEILPQAMKHQPRHKNQPTGCSSIIVNQKHCRLLGHTEDALTETLNHYYFVVAHIISDKPQGKYNVKEEHFMSLCYAGHLPGYTMSHNHHGLVFSINTISAELLRSGKTPRHFLTRALLATSNVDDAFRVLADAGVGAADACSINLAFISDPRQMFYNIEMAPNPDKKNESHLSIKEISLGGHNYHVNQFERILLDQANEPMIQSSISRMNAFSKYKPPASEQDVRNMLGDVTGGCFCVWRDNGRADEAVKTIAMGLFDLNAKTFALYSDNPSLTEPHCTLPMLYK</sequence>
<dbReference type="InterPro" id="IPR005079">
    <property type="entry name" value="Peptidase_C45_hydrolase"/>
</dbReference>